<dbReference type="Pfam" id="PF13176">
    <property type="entry name" value="TPR_7"/>
    <property type="match status" value="1"/>
</dbReference>
<dbReference type="GO" id="GO:0006396">
    <property type="term" value="P:RNA processing"/>
    <property type="evidence" value="ECO:0007669"/>
    <property type="project" value="InterPro"/>
</dbReference>
<evidence type="ECO:0000313" key="3">
    <source>
        <dbReference type="EMBL" id="MBY6274982.1"/>
    </source>
</evidence>
<dbReference type="Proteomes" id="UP000732377">
    <property type="component" value="Unassembled WGS sequence"/>
</dbReference>
<dbReference type="InterPro" id="IPR003107">
    <property type="entry name" value="HAT"/>
</dbReference>
<dbReference type="EMBL" id="PIUK01000009">
    <property type="protein sequence ID" value="MBY6274982.1"/>
    <property type="molecule type" value="Genomic_DNA"/>
</dbReference>
<dbReference type="PANTHER" id="PTHR26312:SF222">
    <property type="entry name" value="EXPRESSED PROTEIN"/>
    <property type="match status" value="1"/>
</dbReference>
<evidence type="ECO:0000256" key="1">
    <source>
        <dbReference type="SAM" id="MobiDB-lite"/>
    </source>
</evidence>
<name>A0A953HYH1_SYMTR</name>
<reference evidence="3" key="1">
    <citation type="submission" date="2017-11" db="EMBL/GenBank/DDBJ databases">
        <title>Three new genomes from thermophilic consortium.</title>
        <authorList>
            <person name="Quaggio R."/>
            <person name="Amgarten D."/>
            <person name="Setubal J.C."/>
        </authorList>
    </citation>
    <scope>NUCLEOTIDE SEQUENCE</scope>
    <source>
        <strain evidence="3">ZCTH01-B2</strain>
    </source>
</reference>
<evidence type="ECO:0000259" key="2">
    <source>
        <dbReference type="Pfam" id="PF25474"/>
    </source>
</evidence>
<organism evidence="3 4">
    <name type="scientific">Symbiobacterium thermophilum</name>
    <dbReference type="NCBI Taxonomy" id="2734"/>
    <lineage>
        <taxon>Bacteria</taxon>
        <taxon>Bacillati</taxon>
        <taxon>Bacillota</taxon>
        <taxon>Clostridia</taxon>
        <taxon>Eubacteriales</taxon>
        <taxon>Symbiobacteriaceae</taxon>
        <taxon>Symbiobacterium</taxon>
    </lineage>
</organism>
<dbReference type="SMART" id="SM00386">
    <property type="entry name" value="HAT"/>
    <property type="match status" value="4"/>
</dbReference>
<dbReference type="InterPro" id="IPR011990">
    <property type="entry name" value="TPR-like_helical_dom_sf"/>
</dbReference>
<accession>A0A953HYH1</accession>
<dbReference type="SUPFAM" id="SSF48452">
    <property type="entry name" value="TPR-like"/>
    <property type="match status" value="1"/>
</dbReference>
<comment type="caution">
    <text evidence="3">The sequence shown here is derived from an EMBL/GenBank/DDBJ whole genome shotgun (WGS) entry which is preliminary data.</text>
</comment>
<gene>
    <name evidence="3" type="ORF">CWE10_02000</name>
</gene>
<dbReference type="Gene3D" id="1.25.40.10">
    <property type="entry name" value="Tetratricopeptide repeat domain"/>
    <property type="match status" value="1"/>
</dbReference>
<dbReference type="PANTHER" id="PTHR26312">
    <property type="entry name" value="TETRATRICOPEPTIDE REPEAT PROTEIN 5"/>
    <property type="match status" value="1"/>
</dbReference>
<dbReference type="Pfam" id="PF25474">
    <property type="entry name" value="TPR_TmcB"/>
    <property type="match status" value="1"/>
</dbReference>
<proteinExistence type="predicted"/>
<feature type="region of interest" description="Disordered" evidence="1">
    <location>
        <begin position="1"/>
        <end position="27"/>
    </location>
</feature>
<dbReference type="AlphaFoldDB" id="A0A953HYH1"/>
<dbReference type="InterPro" id="IPR019734">
    <property type="entry name" value="TPR_rpt"/>
</dbReference>
<protein>
    <recommendedName>
        <fullName evidence="2">TmcB/TmcC TPR repeats domain-containing protein</fullName>
    </recommendedName>
</protein>
<feature type="domain" description="TmcB/TmcC TPR repeats" evidence="2">
    <location>
        <begin position="85"/>
        <end position="131"/>
    </location>
</feature>
<sequence length="332" mass="37080">MLGMSRGRPAPPRGGCRTGREGGDRMRRSRARMLGRYAFFLERFRSRYDLAEAYYRRALARDPEDAQTRRHYAIFLETVRGRYDEADAQYRAALRLAPNDPALLGDYADFLEHAVQDLDGAERYYRRALEADPLHPGNLTNYATFLTEVRGEHGRAEALYQRALEVAPLHRNALFKYALFLTDVKGAYDDAAELYRVALEAYPGNGAIMANLAGVLLLGGQAGEGRRMLSACLRHPALQRPTADAAEVRFYQVVYGDPEERPAALRALRRLLEAGVRSPGFQLGPHVAAARGQGHPWAHWLGSLAAVLTGEAEPAVLDPWEDWAEARPDPVH</sequence>
<evidence type="ECO:0000313" key="4">
    <source>
        <dbReference type="Proteomes" id="UP000732377"/>
    </source>
</evidence>
<dbReference type="Pfam" id="PF13432">
    <property type="entry name" value="TPR_16"/>
    <property type="match status" value="1"/>
</dbReference>
<dbReference type="InterPro" id="IPR057352">
    <property type="entry name" value="TPR_TmcB/C"/>
</dbReference>